<dbReference type="Pfam" id="PF17136">
    <property type="entry name" value="ribosomal_L24"/>
    <property type="match status" value="1"/>
</dbReference>
<dbReference type="SUPFAM" id="SSF50104">
    <property type="entry name" value="Translation proteins SH3-like domain"/>
    <property type="match status" value="1"/>
</dbReference>
<dbReference type="PANTHER" id="PTHR12903">
    <property type="entry name" value="MITOCHONDRIAL RIBOSOMAL PROTEIN L24"/>
    <property type="match status" value="1"/>
</dbReference>
<evidence type="ECO:0000259" key="10">
    <source>
        <dbReference type="SMART" id="SM00739"/>
    </source>
</evidence>
<keyword evidence="4 8" id="KW-0689">Ribosomal protein</keyword>
<evidence type="ECO:0000256" key="3">
    <source>
        <dbReference type="ARBA" id="ARBA00022884"/>
    </source>
</evidence>
<dbReference type="GO" id="GO:0003735">
    <property type="term" value="F:structural constituent of ribosome"/>
    <property type="evidence" value="ECO:0007669"/>
    <property type="project" value="InterPro"/>
</dbReference>
<dbReference type="SMART" id="SM00739">
    <property type="entry name" value="KOW"/>
    <property type="match status" value="1"/>
</dbReference>
<dbReference type="HAMAP" id="MF_01326_B">
    <property type="entry name" value="Ribosomal_uL24_B"/>
    <property type="match status" value="1"/>
</dbReference>
<comment type="function">
    <text evidence="8">One of two assembly initiator proteins, it binds directly to the 5'-end of the 23S rRNA, where it nucleates assembly of the 50S subunit.</text>
</comment>
<comment type="subunit">
    <text evidence="8">Part of the 50S ribosomal subunit.</text>
</comment>
<dbReference type="FunFam" id="2.30.30.30:FF:000004">
    <property type="entry name" value="50S ribosomal protein L24"/>
    <property type="match status" value="1"/>
</dbReference>
<dbReference type="PROSITE" id="PS01108">
    <property type="entry name" value="RIBOSOMAL_L24"/>
    <property type="match status" value="1"/>
</dbReference>
<dbReference type="Gene3D" id="2.30.30.30">
    <property type="match status" value="1"/>
</dbReference>
<evidence type="ECO:0000256" key="6">
    <source>
        <dbReference type="ARBA" id="ARBA00035206"/>
    </source>
</evidence>
<dbReference type="InterPro" id="IPR005825">
    <property type="entry name" value="Ribosomal_uL24_CS"/>
</dbReference>
<keyword evidence="5 8" id="KW-0687">Ribonucleoprotein</keyword>
<sequence length="104" mass="11121">MRKLRKGDEIVVIAGKDKGRRGSISQVLTNGKLIISGVNVAKKHVKPNPNAGIEGGIVSKEMAIDASNVMMVNPETDKGDRIGFKMNEDGMKVRIFKSNGATVG</sequence>
<evidence type="ECO:0000256" key="8">
    <source>
        <dbReference type="HAMAP-Rule" id="MF_01326"/>
    </source>
</evidence>
<dbReference type="GO" id="GO:0019843">
    <property type="term" value="F:rRNA binding"/>
    <property type="evidence" value="ECO:0007669"/>
    <property type="project" value="UniProtKB-UniRule"/>
</dbReference>
<proteinExistence type="inferred from homology"/>
<reference evidence="11" key="1">
    <citation type="submission" date="2020-01" db="EMBL/GenBank/DDBJ databases">
        <authorList>
            <person name="Meier V. D."/>
            <person name="Meier V D."/>
        </authorList>
    </citation>
    <scope>NUCLEOTIDE SEQUENCE</scope>
    <source>
        <strain evidence="11">HLG_WM_MAG_07</strain>
    </source>
</reference>
<dbReference type="InterPro" id="IPR005824">
    <property type="entry name" value="KOW"/>
</dbReference>
<keyword evidence="2 8" id="KW-0699">rRNA-binding</keyword>
<evidence type="ECO:0000313" key="11">
    <source>
        <dbReference type="EMBL" id="CAA6801422.1"/>
    </source>
</evidence>
<evidence type="ECO:0000256" key="2">
    <source>
        <dbReference type="ARBA" id="ARBA00022730"/>
    </source>
</evidence>
<evidence type="ECO:0000256" key="5">
    <source>
        <dbReference type="ARBA" id="ARBA00023274"/>
    </source>
</evidence>
<dbReference type="CDD" id="cd06089">
    <property type="entry name" value="KOW_RPL26"/>
    <property type="match status" value="1"/>
</dbReference>
<feature type="domain" description="KOW" evidence="10">
    <location>
        <begin position="3"/>
        <end position="30"/>
    </location>
</feature>
<organism evidence="11">
    <name type="scientific">uncultured Thiotrichaceae bacterium</name>
    <dbReference type="NCBI Taxonomy" id="298394"/>
    <lineage>
        <taxon>Bacteria</taxon>
        <taxon>Pseudomonadati</taxon>
        <taxon>Pseudomonadota</taxon>
        <taxon>Gammaproteobacteria</taxon>
        <taxon>Thiotrichales</taxon>
        <taxon>Thiotrichaceae</taxon>
        <taxon>environmental samples</taxon>
    </lineage>
</organism>
<keyword evidence="3 8" id="KW-0694">RNA-binding</keyword>
<dbReference type="InterPro" id="IPR014722">
    <property type="entry name" value="Rib_uL2_dom2"/>
</dbReference>
<evidence type="ECO:0000256" key="1">
    <source>
        <dbReference type="ARBA" id="ARBA00010618"/>
    </source>
</evidence>
<accession>A0A6S6SDM0</accession>
<comment type="similarity">
    <text evidence="1 8 9">Belongs to the universal ribosomal protein uL24 family.</text>
</comment>
<dbReference type="AlphaFoldDB" id="A0A6S6SDM0"/>
<evidence type="ECO:0000256" key="9">
    <source>
        <dbReference type="RuleBase" id="RU003477"/>
    </source>
</evidence>
<dbReference type="EMBL" id="CACVAY010000009">
    <property type="protein sequence ID" value="CAA6801422.1"/>
    <property type="molecule type" value="Genomic_DNA"/>
</dbReference>
<dbReference type="InterPro" id="IPR008991">
    <property type="entry name" value="Translation_prot_SH3-like_sf"/>
</dbReference>
<dbReference type="InterPro" id="IPR057264">
    <property type="entry name" value="Ribosomal_uL24_C"/>
</dbReference>
<dbReference type="NCBIfam" id="TIGR01079">
    <property type="entry name" value="rplX_bact"/>
    <property type="match status" value="1"/>
</dbReference>
<dbReference type="Pfam" id="PF00467">
    <property type="entry name" value="KOW"/>
    <property type="match status" value="1"/>
</dbReference>
<evidence type="ECO:0000256" key="4">
    <source>
        <dbReference type="ARBA" id="ARBA00022980"/>
    </source>
</evidence>
<dbReference type="InterPro" id="IPR041988">
    <property type="entry name" value="Ribosomal_uL24_KOW"/>
</dbReference>
<dbReference type="GO" id="GO:1990904">
    <property type="term" value="C:ribonucleoprotein complex"/>
    <property type="evidence" value="ECO:0007669"/>
    <property type="project" value="UniProtKB-KW"/>
</dbReference>
<comment type="function">
    <text evidence="7 8">One of the proteins that surrounds the polypeptide exit tunnel on the outside of the subunit.</text>
</comment>
<evidence type="ECO:0000256" key="7">
    <source>
        <dbReference type="ARBA" id="ARBA00058688"/>
    </source>
</evidence>
<name>A0A6S6SDM0_9GAMM</name>
<dbReference type="InterPro" id="IPR003256">
    <property type="entry name" value="Ribosomal_uL24"/>
</dbReference>
<protein>
    <recommendedName>
        <fullName evidence="6 8">Large ribosomal subunit protein uL24</fullName>
    </recommendedName>
</protein>
<dbReference type="GO" id="GO:0006412">
    <property type="term" value="P:translation"/>
    <property type="evidence" value="ECO:0007669"/>
    <property type="project" value="UniProtKB-UniRule"/>
</dbReference>
<dbReference type="GO" id="GO:0005840">
    <property type="term" value="C:ribosome"/>
    <property type="evidence" value="ECO:0007669"/>
    <property type="project" value="UniProtKB-KW"/>
</dbReference>
<gene>
    <name evidence="8" type="primary">rplX</name>
    <name evidence="11" type="ORF">HELGO_WM10552</name>
</gene>